<dbReference type="PANTHER" id="PTHR45739:SF8">
    <property type="entry name" value="FRAS1-RELATED EXTRACELLULAR MATRIX PROTEIN 1"/>
    <property type="match status" value="1"/>
</dbReference>
<feature type="non-terminal residue" evidence="1">
    <location>
        <position position="1"/>
    </location>
</feature>
<accession>A0ABY7DQF2</accession>
<evidence type="ECO:0000313" key="2">
    <source>
        <dbReference type="Proteomes" id="UP001164746"/>
    </source>
</evidence>
<dbReference type="Proteomes" id="UP001164746">
    <property type="component" value="Chromosome 3"/>
</dbReference>
<evidence type="ECO:0000313" key="1">
    <source>
        <dbReference type="EMBL" id="WAQ99639.1"/>
    </source>
</evidence>
<gene>
    <name evidence="1" type="ORF">MAR_024012</name>
</gene>
<protein>
    <submittedName>
        <fullName evidence="1">FREM2-like protein</fullName>
    </submittedName>
</protein>
<dbReference type="EMBL" id="CP111014">
    <property type="protein sequence ID" value="WAQ99639.1"/>
    <property type="molecule type" value="Genomic_DNA"/>
</dbReference>
<proteinExistence type="predicted"/>
<name>A0ABY7DQF2_MYAAR</name>
<keyword evidence="2" id="KW-1185">Reference proteome</keyword>
<reference evidence="1" key="1">
    <citation type="submission" date="2022-11" db="EMBL/GenBank/DDBJ databases">
        <title>Centuries of genome instability and evolution in soft-shell clam transmissible cancer (bioRxiv).</title>
        <authorList>
            <person name="Hart S.F.M."/>
            <person name="Yonemitsu M.A."/>
            <person name="Giersch R.M."/>
            <person name="Beal B.F."/>
            <person name="Arriagada G."/>
            <person name="Davis B.W."/>
            <person name="Ostrander E.A."/>
            <person name="Goff S.P."/>
            <person name="Metzger M.J."/>
        </authorList>
    </citation>
    <scope>NUCLEOTIDE SEQUENCE</scope>
    <source>
        <strain evidence="1">MELC-2E11</strain>
        <tissue evidence="1">Siphon/mantle</tissue>
    </source>
</reference>
<sequence>MTVDQSQGACPSRSDSVTLAEPFGARMGYTGPDDEWHPNKVHVRVQIPHTDGMLPVISTRKMANYELTLNDDGSHRNKHQCTNLLKSGGIGAGFGVNHHDLMGFYGSSLPYQNLDMSSCLWTFDAYYNMSELVSMCGALMETDSQMPGSPLSLVVVKLPLFVSYLYFNPGTRDTWRAHEVSRYLTLKFVYGTGTMWDQAILSHRHPAGLKAEMFPSGVQILEDGRLVVRFQTVPKFRGQFLASHPGNQFNSNVQSLSHGGVTFDLQLLPGPNTSVRPHQNWRVTSAT</sequence>
<dbReference type="PANTHER" id="PTHR45739">
    <property type="entry name" value="MATRIX PROTEIN, PUTATIVE-RELATED"/>
    <property type="match status" value="1"/>
</dbReference>
<organism evidence="1 2">
    <name type="scientific">Mya arenaria</name>
    <name type="common">Soft-shell clam</name>
    <dbReference type="NCBI Taxonomy" id="6604"/>
    <lineage>
        <taxon>Eukaryota</taxon>
        <taxon>Metazoa</taxon>
        <taxon>Spiralia</taxon>
        <taxon>Lophotrochozoa</taxon>
        <taxon>Mollusca</taxon>
        <taxon>Bivalvia</taxon>
        <taxon>Autobranchia</taxon>
        <taxon>Heteroconchia</taxon>
        <taxon>Euheterodonta</taxon>
        <taxon>Imparidentia</taxon>
        <taxon>Neoheterodontei</taxon>
        <taxon>Myida</taxon>
        <taxon>Myoidea</taxon>
        <taxon>Myidae</taxon>
        <taxon>Mya</taxon>
    </lineage>
</organism>
<dbReference type="InterPro" id="IPR051561">
    <property type="entry name" value="FRAS1_ECM"/>
</dbReference>